<dbReference type="PANTHER" id="PTHR48228">
    <property type="entry name" value="SUCCINYL-COA--D-CITRAMALATE COA-TRANSFERASE"/>
    <property type="match status" value="1"/>
</dbReference>
<sequence length="374" mass="40052">MEFEDIACPQAASVANATPGRARAQPLSGIRVLDFSSLVPGPLCTLLLAEAGAEVTKIERPQAGDEMRGYAPKAGEDSANFVLLNRGKKSIAIDLKTRAQELHALIGESDLLIEQFRPGVMARLGLDYESVRAINPRIIYCAITGYGQSGPQALEAAHDLNYLASTGLLGLCRQPALPPALIADIAGGAYPAVINILLALRQRDQTGQGCMLDVSMADNLFTFQYWGLGAGWAAQQWPQPGADLISGGTPRYQVYRAADGQYLAVAPLEEKFWRNFTRRLELPETASAEQVAQAIARHDAAHWQARFAGIDVCVNRVVALEQAVNDPHFVQRGLFAHQVCGADGVPMPALPVPLSGQFRAAPGLAHAPKLASTV</sequence>
<dbReference type="InterPro" id="IPR003673">
    <property type="entry name" value="CoA-Trfase_fam_III"/>
</dbReference>
<dbReference type="KEGG" id="vei:Veis_0238"/>
<dbReference type="EMBL" id="CP000542">
    <property type="protein sequence ID" value="ABM56029.1"/>
    <property type="molecule type" value="Genomic_DNA"/>
</dbReference>
<dbReference type="InterPro" id="IPR044855">
    <property type="entry name" value="CoA-Trfase_III_dom3_sf"/>
</dbReference>
<protein>
    <submittedName>
        <fullName evidence="1">L-carnitine dehydratase/bile acid-inducible protein F</fullName>
    </submittedName>
</protein>
<dbReference type="HOGENOM" id="CLU_033975_5_1_4"/>
<dbReference type="InterPro" id="IPR023606">
    <property type="entry name" value="CoA-Trfase_III_dom_1_sf"/>
</dbReference>
<gene>
    <name evidence="1" type="ordered locus">Veis_0238</name>
</gene>
<dbReference type="Proteomes" id="UP000000374">
    <property type="component" value="Chromosome"/>
</dbReference>
<dbReference type="SUPFAM" id="SSF89796">
    <property type="entry name" value="CoA-transferase family III (CaiB/BaiF)"/>
    <property type="match status" value="1"/>
</dbReference>
<dbReference type="GO" id="GO:0003824">
    <property type="term" value="F:catalytic activity"/>
    <property type="evidence" value="ECO:0007669"/>
    <property type="project" value="InterPro"/>
</dbReference>
<dbReference type="GeneID" id="76458983"/>
<dbReference type="Pfam" id="PF02515">
    <property type="entry name" value="CoA_transf_3"/>
    <property type="match status" value="1"/>
</dbReference>
<dbReference type="OrthoDB" id="5294844at2"/>
<dbReference type="Gene3D" id="3.30.1540.10">
    <property type="entry name" value="formyl-coa transferase, domain 3"/>
    <property type="match status" value="1"/>
</dbReference>
<organism evidence="1 2">
    <name type="scientific">Verminephrobacter eiseniae (strain EF01-2)</name>
    <dbReference type="NCBI Taxonomy" id="391735"/>
    <lineage>
        <taxon>Bacteria</taxon>
        <taxon>Pseudomonadati</taxon>
        <taxon>Pseudomonadota</taxon>
        <taxon>Betaproteobacteria</taxon>
        <taxon>Burkholderiales</taxon>
        <taxon>Comamonadaceae</taxon>
        <taxon>Verminephrobacter</taxon>
    </lineage>
</organism>
<name>A1WEH2_VEREI</name>
<dbReference type="PANTHER" id="PTHR48228:SF5">
    <property type="entry name" value="ALPHA-METHYLACYL-COA RACEMASE"/>
    <property type="match status" value="1"/>
</dbReference>
<reference evidence="2" key="1">
    <citation type="submission" date="2006-12" db="EMBL/GenBank/DDBJ databases">
        <title>Complete sequence of chromosome 1 of Verminephrobacter eiseniae EF01-2.</title>
        <authorList>
            <person name="Copeland A."/>
            <person name="Lucas S."/>
            <person name="Lapidus A."/>
            <person name="Barry K."/>
            <person name="Detter J.C."/>
            <person name="Glavina del Rio T."/>
            <person name="Dalin E."/>
            <person name="Tice H."/>
            <person name="Pitluck S."/>
            <person name="Chertkov O."/>
            <person name="Brettin T."/>
            <person name="Bruce D."/>
            <person name="Han C."/>
            <person name="Tapia R."/>
            <person name="Gilna P."/>
            <person name="Schmutz J."/>
            <person name="Larimer F."/>
            <person name="Land M."/>
            <person name="Hauser L."/>
            <person name="Kyrpides N."/>
            <person name="Kim E."/>
            <person name="Stahl D."/>
            <person name="Richardson P."/>
        </authorList>
    </citation>
    <scope>NUCLEOTIDE SEQUENCE [LARGE SCALE GENOMIC DNA]</scope>
    <source>
        <strain evidence="2">EF01-2</strain>
    </source>
</reference>
<evidence type="ECO:0000313" key="1">
    <source>
        <dbReference type="EMBL" id="ABM56029.1"/>
    </source>
</evidence>
<dbReference type="STRING" id="391735.Veis_0238"/>
<accession>A1WEH2</accession>
<dbReference type="InterPro" id="IPR050509">
    <property type="entry name" value="CoA-transferase_III"/>
</dbReference>
<dbReference type="AlphaFoldDB" id="A1WEH2"/>
<dbReference type="Gene3D" id="3.40.50.10540">
    <property type="entry name" value="Crotonobetainyl-coa:carnitine coa-transferase, domain 1"/>
    <property type="match status" value="1"/>
</dbReference>
<dbReference type="eggNOG" id="COG1804">
    <property type="taxonomic scope" value="Bacteria"/>
</dbReference>
<evidence type="ECO:0000313" key="2">
    <source>
        <dbReference type="Proteomes" id="UP000000374"/>
    </source>
</evidence>
<proteinExistence type="predicted"/>
<dbReference type="RefSeq" id="WP_011808048.1">
    <property type="nucleotide sequence ID" value="NC_008786.1"/>
</dbReference>
<keyword evidence="2" id="KW-1185">Reference proteome</keyword>